<feature type="region of interest" description="Disordered" evidence="1">
    <location>
        <begin position="398"/>
        <end position="451"/>
    </location>
</feature>
<feature type="non-terminal residue" evidence="3">
    <location>
        <position position="2806"/>
    </location>
</feature>
<dbReference type="Gene3D" id="3.30.420.10">
    <property type="entry name" value="Ribonuclease H-like superfamily/Ribonuclease H"/>
    <property type="match status" value="1"/>
</dbReference>
<dbReference type="Proteomes" id="UP001152797">
    <property type="component" value="Unassembled WGS sequence"/>
</dbReference>
<evidence type="ECO:0000313" key="3">
    <source>
        <dbReference type="EMBL" id="CAI4019225.1"/>
    </source>
</evidence>
<feature type="compositionally biased region" description="Low complexity" evidence="1">
    <location>
        <begin position="29"/>
        <end position="67"/>
    </location>
</feature>
<feature type="region of interest" description="Disordered" evidence="1">
    <location>
        <begin position="2231"/>
        <end position="2257"/>
    </location>
</feature>
<name>A0A9P1M5C0_9DINO</name>
<dbReference type="InterPro" id="IPR012337">
    <property type="entry name" value="RNaseH-like_sf"/>
</dbReference>
<dbReference type="EMBL" id="CAMXCT010006737">
    <property type="protein sequence ID" value="CAI4019225.1"/>
    <property type="molecule type" value="Genomic_DNA"/>
</dbReference>
<reference evidence="4" key="2">
    <citation type="submission" date="2024-04" db="EMBL/GenBank/DDBJ databases">
        <authorList>
            <person name="Chen Y."/>
            <person name="Shah S."/>
            <person name="Dougan E. K."/>
            <person name="Thang M."/>
            <person name="Chan C."/>
        </authorList>
    </citation>
    <scope>NUCLEOTIDE SEQUENCE [LARGE SCALE GENOMIC DNA]</scope>
</reference>
<dbReference type="InterPro" id="IPR001584">
    <property type="entry name" value="Integrase_cat-core"/>
</dbReference>
<dbReference type="InterPro" id="IPR013103">
    <property type="entry name" value="RVT_2"/>
</dbReference>
<sequence length="2806" mass="312765">CSPRGCAMSSLNFDSDVPLHYGSSDGDESFGASASEDAAADGGATSAPAEPAGEPAANGGADASPRSSRSRPRGSRGSGASRASRRSQPRGGPKWRSGAIPPAPVFEGDVEADPYCLRHYKKKLHRWCLITKDFLPPNEQALRAREQLRGEAELELAETEDDRYNVANGIEVLLGDLEESFGERPLFRQGGVIREFESIGRIQGESVTAFVRRFRLLERRLRDNKVPEYPEESRVIKLLDGLRLDERSTSALLLAAGNQYRMRAVLDAIKIQYPAGVSITGLPLKRGAAAPYKRVHKSGKGRRAWHTTVDEEVTEYDQTETFEYEAWEADAKTVVEPEAEYDDVVYDEEDDNYETTGQEPAAEEGADAGAHDTTADSLSAVVEALTVTSKRLAELTKSRGYYQDKGKGKPGGGKPSKGKGKGKSKDTKGKSKGKGKGKPSPTPSKGNLAHQKKALDESLCLGCLSPGHWLRDCPHANTYTAQLTSAGSVLDAEGNIVDHSSWMDKIDVFENFMVPSFDKAPESYAADVKIAVFDSNKAFDSMATFADEPVFVGTPASARYAYPAGLGGAAVTLSSSNQPKNQFEGRRMPTSTTAAPRWLSNWRFLMMNFLELLYNVKQMVLMYAATAMKPRLKDAMLDTYLPAQTATTMLKTVTAAQMQKNQQVAYPNDPARCDHPLGLRSYGAGGRVIKICDQCGGRWMVNTDKDKSLVQCQPKASPTAKTPLGLPKGIDLKTGYALHPEDLGRYRLQQQQQQPSSPPTSRTSQTGHTASRSRVSASSLVGSRPLPSPSMSQARAKNRPAAVPTSARLTEQNLGLLEEDDVSMASWEQPAPSLAYSPSMADPEQEPSARRGEVMWQSRRRSRQAEVPLQEELTLGEHGEHLWQTNPILLTDGENFDEAEEEEADLQMNHCSKKTAGGNNSALGNRNVYGGFANISIEGIKQGLKVAQPIDKVHGVAIETKADHEHLRQLLRRHRPFLTVWEIRCDPWSHIQHLNYTAEQLEELRAQHRLDLEEMAKTICELYELGCHFLLENPWGTEFWKQLELQPVLRLPGVELKRGSMCNFGLRGHDGYLLKKDTGWCSDLPMVLAAVAVPCPGSHEHEECLGTNAKRAQIYTKKLARAVVGALLQELQLRGDERFYKHVETYAQWTTSPLLKEAADRLHNKVQTAATVKEDTAFYEQVQQLVPWKMKLVQIARAPKVRRLPLQLMTREAVTHRAAVLQHNNGQIRLESEAIVDVKDAPGAKFDTPVSYAIFIYGEAPSTSYNPEEDLKPEEIKAKKPEAIASADAPASALEPEEQWFQHQPGARDVTFPGLKGVPRWMLSVLTRVHVNLGHPGTEALVRHLAQAGASGEALLAAKHLHCQICARTKPPTTARPAKVFQAKRFNDRLMMDLIFVRDVTSQMHTFLSQVDDGTTYQVVDLLANRTSEEVTKVLARGWFKYFGFPDQALLDAEGAMRGWDVEQYLAQAGVQVRFVPPDAHYQLGKAERHGQAIKHIMKRLVSQFAATTPDEMQQIANMACFAKNSMARRSGASPCQWVYGRAPKIPSAILSEPDAVEAKQVIEDSERYRRIEEMRHNAMLEYLKFEHSEALRKAILRKSRPWRGPVEVGARVAYFRQKSQLDGEGTAEGYRQGIVIGVDPSPTGSVWIRNNRGRVVQVAREQLRGVEGEELWTPSSADLRMLRSAEEDLTTKHAGSHDHRGPAPQPIEDKLVLDAAGEPQAQLALDEGDDLLPLLAVPAQPAQPVAPELAIVPKAVPATPLSAPPTPRTRRQKQLADQPASAAAPKQPKKDIMLPAQGQQPLISTDVPAGWFLDPEGRPTCVTENAKTIPTPDPQQCDPGRYQYRTTWSHHKNQWKKLEDRVLWNQTPAADISVDGAPVERLVTTFSPDQTVGRRPSIQSTVETQRGVKRNAEQSELPEQRGPEPTSSATVAEPAADQAPTQAPAEASALLTYCGECGSTDQKHDLPFAQCSRCSAHSFVTDPRQVMNWFDEVEERQAFERLQEEVTYDARLKQWSSLPRADLQEVLLPAPDAMDEAYENEAFLLDIGQCFRLPPDDAKDDAASVWSVAVQNGDNEWQWQEIFQNIGIALDTFQETLQSMPDEAHRALFIKHQRKSRRPLRRKTFLLKIKLPRKERHWLRRHGRHNVMMCGWDGSPPELQPLFQCDDFSKIFHNYVTDVADKKTATVNAEVIQAAEQHIKHGRPTWEQVAWQKADGPDTFSVHFAENQTITGPESSDEEEETDGVGRAAKQALKKETPWRTISDEDRPKFIQSNQEEWNEWLKWSSCKAVYPQPGEVDPKLILKSRICYRWKPKDGSVWYKPKSRIVVLGFADPHLPLLSRDAPVLAKTTLVLIIQWAATFRVTLWNGDCKSAFLQGEPDTERPTQIYMRPPQDPIAKASVPEWNHPLLLYALTAPVYGQANAPRRWFLHVLRVLLGLNWQQHSLDPCCFLQVSGDRVTAVLGIHVDDVICCALEGYEYHLDEVRKAFEWGSEWERDDFIFTGRRIRRQDDGSFTVDQEHYVADIHLTKITLADDEKLSDHPELITEFRSGIGSLQWMAGTTRGDLSADTSLLQKPPKELTVGDLKEVNKALKYVRATANAYFKVNPLDLEDLVFIAYGDAGWANAPGNKSQGGLVVLATSKRCLERPCQASLLEWKSYRHQRILRSTLAAEAASLDRAFDVGNFMACVFSEMTFPNYKATTATPMYEVIPVTDARSLWDAIHRLSTTFAEKRVEIDVAALRQSCRALRWVPTDQQKADALTKRSPALRDSFRRWAQEPTVALTEGHAHRKIDLSTAVGDGILIQ</sequence>
<protein>
    <recommendedName>
        <fullName evidence="2">Integrase catalytic domain-containing protein</fullName>
    </recommendedName>
</protein>
<feature type="region of interest" description="Disordered" evidence="1">
    <location>
        <begin position="350"/>
        <end position="372"/>
    </location>
</feature>
<dbReference type="OrthoDB" id="413361at2759"/>
<feature type="region of interest" description="Disordered" evidence="1">
    <location>
        <begin position="748"/>
        <end position="808"/>
    </location>
</feature>
<feature type="compositionally biased region" description="Basic and acidic residues" evidence="1">
    <location>
        <begin position="398"/>
        <end position="407"/>
    </location>
</feature>
<dbReference type="PROSITE" id="PS50994">
    <property type="entry name" value="INTEGRASE"/>
    <property type="match status" value="1"/>
</dbReference>
<feature type="region of interest" description="Disordered" evidence="1">
    <location>
        <begin position="828"/>
        <end position="863"/>
    </location>
</feature>
<dbReference type="SUPFAM" id="SSF57756">
    <property type="entry name" value="Retrovirus zinc finger-like domains"/>
    <property type="match status" value="1"/>
</dbReference>
<feature type="compositionally biased region" description="Low complexity" evidence="1">
    <location>
        <begin position="1933"/>
        <end position="1945"/>
    </location>
</feature>
<feature type="compositionally biased region" description="Polar residues" evidence="1">
    <location>
        <begin position="711"/>
        <end position="720"/>
    </location>
</feature>
<reference evidence="3" key="1">
    <citation type="submission" date="2022-10" db="EMBL/GenBank/DDBJ databases">
        <authorList>
            <person name="Chen Y."/>
            <person name="Dougan E. K."/>
            <person name="Chan C."/>
            <person name="Rhodes N."/>
            <person name="Thang M."/>
        </authorList>
    </citation>
    <scope>NUCLEOTIDE SEQUENCE</scope>
</reference>
<dbReference type="GO" id="GO:0015074">
    <property type="term" value="P:DNA integration"/>
    <property type="evidence" value="ECO:0007669"/>
    <property type="project" value="InterPro"/>
</dbReference>
<dbReference type="EMBL" id="CAMXCT030006737">
    <property type="protein sequence ID" value="CAL4806537.1"/>
    <property type="molecule type" value="Genomic_DNA"/>
</dbReference>
<dbReference type="Pfam" id="PF07727">
    <property type="entry name" value="RVT_2"/>
    <property type="match status" value="1"/>
</dbReference>
<evidence type="ECO:0000259" key="2">
    <source>
        <dbReference type="PROSITE" id="PS50994"/>
    </source>
</evidence>
<dbReference type="GO" id="GO:0008270">
    <property type="term" value="F:zinc ion binding"/>
    <property type="evidence" value="ECO:0007669"/>
    <property type="project" value="InterPro"/>
</dbReference>
<evidence type="ECO:0000313" key="4">
    <source>
        <dbReference type="EMBL" id="CAL1172600.1"/>
    </source>
</evidence>
<comment type="caution">
    <text evidence="3">The sequence shown here is derived from an EMBL/GenBank/DDBJ whole genome shotgun (WGS) entry which is preliminary data.</text>
</comment>
<feature type="region of interest" description="Disordered" evidence="1">
    <location>
        <begin position="1758"/>
        <end position="1792"/>
    </location>
</feature>
<dbReference type="InterPro" id="IPR036875">
    <property type="entry name" value="Znf_CCHC_sf"/>
</dbReference>
<proteinExistence type="predicted"/>
<organism evidence="3">
    <name type="scientific">Cladocopium goreaui</name>
    <dbReference type="NCBI Taxonomy" id="2562237"/>
    <lineage>
        <taxon>Eukaryota</taxon>
        <taxon>Sar</taxon>
        <taxon>Alveolata</taxon>
        <taxon>Dinophyceae</taxon>
        <taxon>Suessiales</taxon>
        <taxon>Symbiodiniaceae</taxon>
        <taxon>Cladocopium</taxon>
    </lineage>
</organism>
<dbReference type="EMBL" id="CAMXCT020006737">
    <property type="protein sequence ID" value="CAL1172600.1"/>
    <property type="molecule type" value="Genomic_DNA"/>
</dbReference>
<evidence type="ECO:0000313" key="5">
    <source>
        <dbReference type="Proteomes" id="UP001152797"/>
    </source>
</evidence>
<accession>A0A9P1M5C0</accession>
<gene>
    <name evidence="3" type="ORF">C1SCF055_LOCUS43739</name>
</gene>
<dbReference type="SUPFAM" id="SSF53098">
    <property type="entry name" value="Ribonuclease H-like"/>
    <property type="match status" value="1"/>
</dbReference>
<feature type="region of interest" description="Disordered" evidence="1">
    <location>
        <begin position="1"/>
        <end position="104"/>
    </location>
</feature>
<feature type="region of interest" description="Disordered" evidence="1">
    <location>
        <begin position="711"/>
        <end position="732"/>
    </location>
</feature>
<feature type="domain" description="Integrase catalytic" evidence="2">
    <location>
        <begin position="1373"/>
        <end position="1555"/>
    </location>
</feature>
<feature type="region of interest" description="Disordered" evidence="1">
    <location>
        <begin position="1887"/>
        <end position="1945"/>
    </location>
</feature>
<feature type="compositionally biased region" description="Low complexity" evidence="1">
    <location>
        <begin position="749"/>
        <end position="784"/>
    </location>
</feature>
<dbReference type="GO" id="GO:0003676">
    <property type="term" value="F:nucleic acid binding"/>
    <property type="evidence" value="ECO:0007669"/>
    <property type="project" value="InterPro"/>
</dbReference>
<evidence type="ECO:0000256" key="1">
    <source>
        <dbReference type="SAM" id="MobiDB-lite"/>
    </source>
</evidence>
<keyword evidence="5" id="KW-1185">Reference proteome</keyword>
<feature type="non-terminal residue" evidence="3">
    <location>
        <position position="1"/>
    </location>
</feature>
<dbReference type="InterPro" id="IPR036397">
    <property type="entry name" value="RNaseH_sf"/>
</dbReference>
<feature type="compositionally biased region" description="Basic and acidic residues" evidence="1">
    <location>
        <begin position="1911"/>
        <end position="1923"/>
    </location>
</feature>
<feature type="compositionally biased region" description="Low complexity" evidence="1">
    <location>
        <begin position="1776"/>
        <end position="1787"/>
    </location>
</feature>